<reference evidence="2" key="1">
    <citation type="submission" date="2021-02" db="EMBL/GenBank/DDBJ databases">
        <authorList>
            <person name="Nowell W R."/>
        </authorList>
    </citation>
    <scope>NUCLEOTIDE SEQUENCE</scope>
</reference>
<dbReference type="GO" id="GO:1990745">
    <property type="term" value="C:EARP complex"/>
    <property type="evidence" value="ECO:0007669"/>
    <property type="project" value="InterPro"/>
</dbReference>
<dbReference type="PANTHER" id="PTHR13258:SF0">
    <property type="entry name" value="SYNDETIN"/>
    <property type="match status" value="1"/>
</dbReference>
<gene>
    <name evidence="2" type="ORF">IZO911_LOCUS38057</name>
    <name evidence="3" type="ORF">KXQ929_LOCUS15106</name>
</gene>
<dbReference type="GO" id="GO:0000149">
    <property type="term" value="F:SNARE binding"/>
    <property type="evidence" value="ECO:0007669"/>
    <property type="project" value="TreeGrafter"/>
</dbReference>
<sequence>MNHYLFDFSYASAKRCSNEDRTLMQLDFQQLFQKIRTPLPHKEIVENYIKASYLPEQSVDQWIRENIVNKKNRINIFIFYYID</sequence>
<dbReference type="Proteomes" id="UP000663860">
    <property type="component" value="Unassembled WGS sequence"/>
</dbReference>
<feature type="domain" description="Syndetin C-terminal" evidence="1">
    <location>
        <begin position="9"/>
        <end position="66"/>
    </location>
</feature>
<comment type="caution">
    <text evidence="2">The sequence shown here is derived from an EMBL/GenBank/DDBJ whole genome shotgun (WGS) entry which is preliminary data.</text>
</comment>
<dbReference type="GO" id="GO:0032456">
    <property type="term" value="P:endocytic recycling"/>
    <property type="evidence" value="ECO:0007669"/>
    <property type="project" value="InterPro"/>
</dbReference>
<accession>A0A815IX80</accession>
<evidence type="ECO:0000259" key="1">
    <source>
        <dbReference type="Pfam" id="PF10474"/>
    </source>
</evidence>
<dbReference type="PANTHER" id="PTHR13258">
    <property type="entry name" value="SYNDETIN"/>
    <property type="match status" value="1"/>
</dbReference>
<dbReference type="EMBL" id="CAJOBB010000861">
    <property type="protein sequence ID" value="CAF3766410.1"/>
    <property type="molecule type" value="Genomic_DNA"/>
</dbReference>
<evidence type="ECO:0000313" key="2">
    <source>
        <dbReference type="EMBL" id="CAF1374609.1"/>
    </source>
</evidence>
<dbReference type="EMBL" id="CAJNOE010001016">
    <property type="protein sequence ID" value="CAF1374609.1"/>
    <property type="molecule type" value="Genomic_DNA"/>
</dbReference>
<name>A0A815IX80_9BILA</name>
<dbReference type="InterPro" id="IPR040047">
    <property type="entry name" value="VPS50"/>
</dbReference>
<dbReference type="Proteomes" id="UP000663868">
    <property type="component" value="Unassembled WGS sequence"/>
</dbReference>
<evidence type="ECO:0000313" key="4">
    <source>
        <dbReference type="Proteomes" id="UP000663860"/>
    </source>
</evidence>
<protein>
    <recommendedName>
        <fullName evidence="1">Syndetin C-terminal domain-containing protein</fullName>
    </recommendedName>
</protein>
<dbReference type="AlphaFoldDB" id="A0A815IX80"/>
<proteinExistence type="predicted"/>
<evidence type="ECO:0000313" key="3">
    <source>
        <dbReference type="EMBL" id="CAF3766410.1"/>
    </source>
</evidence>
<dbReference type="GO" id="GO:0042147">
    <property type="term" value="P:retrograde transport, endosome to Golgi"/>
    <property type="evidence" value="ECO:0007669"/>
    <property type="project" value="InterPro"/>
</dbReference>
<dbReference type="Pfam" id="PF10474">
    <property type="entry name" value="Syndetin_C"/>
    <property type="match status" value="1"/>
</dbReference>
<organism evidence="2 4">
    <name type="scientific">Adineta steineri</name>
    <dbReference type="NCBI Taxonomy" id="433720"/>
    <lineage>
        <taxon>Eukaryota</taxon>
        <taxon>Metazoa</taxon>
        <taxon>Spiralia</taxon>
        <taxon>Gnathifera</taxon>
        <taxon>Rotifera</taxon>
        <taxon>Eurotatoria</taxon>
        <taxon>Bdelloidea</taxon>
        <taxon>Adinetida</taxon>
        <taxon>Adinetidae</taxon>
        <taxon>Adineta</taxon>
    </lineage>
</organism>
<dbReference type="InterPro" id="IPR019514">
    <property type="entry name" value="Syndetin_C"/>
</dbReference>
<dbReference type="GO" id="GO:0005829">
    <property type="term" value="C:cytosol"/>
    <property type="evidence" value="ECO:0007669"/>
    <property type="project" value="GOC"/>
</dbReference>